<organism evidence="2 3">
    <name type="scientific">Colletotrichum godetiae</name>
    <dbReference type="NCBI Taxonomy" id="1209918"/>
    <lineage>
        <taxon>Eukaryota</taxon>
        <taxon>Fungi</taxon>
        <taxon>Dikarya</taxon>
        <taxon>Ascomycota</taxon>
        <taxon>Pezizomycotina</taxon>
        <taxon>Sordariomycetes</taxon>
        <taxon>Hypocreomycetidae</taxon>
        <taxon>Glomerellales</taxon>
        <taxon>Glomerellaceae</taxon>
        <taxon>Colletotrichum</taxon>
        <taxon>Colletotrichum acutatum species complex</taxon>
    </lineage>
</organism>
<evidence type="ECO:0000313" key="3">
    <source>
        <dbReference type="Proteomes" id="UP001224890"/>
    </source>
</evidence>
<proteinExistence type="predicted"/>
<keyword evidence="3" id="KW-1185">Reference proteome</keyword>
<dbReference type="Proteomes" id="UP001224890">
    <property type="component" value="Unassembled WGS sequence"/>
</dbReference>
<feature type="region of interest" description="Disordered" evidence="1">
    <location>
        <begin position="241"/>
        <end position="280"/>
    </location>
</feature>
<sequence>MPPPDAAVAEHPEIPEDPDDELGEIWKVVEERVRSMTKATSGKAPNGDITVRNVTDILAAQAQKSADGPGKFHRVEETFDTTLTCTQTLGDIVIGPILEQLILFFNVCDLPLKLRQKVRSKARAFFTSTFLDDDEVKSPLDEAKKLNQKKFGQIQMDILYKLNRVMNLKTGSGEKKWESTMIEGLGWPIISVLQSPEGKIPSFFWKERLLTHSERSSCDDGRWLWNHERFHDWARGHEANMVQSQDDAPDARVAPLPTVSSIGSAPGEHDGEDQDSEKPEEPIYGIGIVCDGCGRQFDDLNGVWTCIDECGQVQFDEKCVKKLREGTLEKFVCSKDHQLEEFPEPEFKVENMAKDKVRVNGKMLSLKAWAEIIRREYVTKASKA</sequence>
<accession>A0AAJ0F3F4</accession>
<reference evidence="2" key="1">
    <citation type="submission" date="2021-06" db="EMBL/GenBank/DDBJ databases">
        <title>Comparative genomics, transcriptomics and evolutionary studies reveal genomic signatures of adaptation to plant cell wall in hemibiotrophic fungi.</title>
        <authorList>
            <consortium name="DOE Joint Genome Institute"/>
            <person name="Baroncelli R."/>
            <person name="Diaz J.F."/>
            <person name="Benocci T."/>
            <person name="Peng M."/>
            <person name="Battaglia E."/>
            <person name="Haridas S."/>
            <person name="Andreopoulos W."/>
            <person name="Labutti K."/>
            <person name="Pangilinan J."/>
            <person name="Floch G.L."/>
            <person name="Makela M.R."/>
            <person name="Henrissat B."/>
            <person name="Grigoriev I.V."/>
            <person name="Crouch J.A."/>
            <person name="De Vries R.P."/>
            <person name="Sukno S.A."/>
            <person name="Thon M.R."/>
        </authorList>
    </citation>
    <scope>NUCLEOTIDE SEQUENCE</scope>
    <source>
        <strain evidence="2">CBS 193.32</strain>
    </source>
</reference>
<dbReference type="RefSeq" id="XP_060435178.1">
    <property type="nucleotide sequence ID" value="XM_060578835.1"/>
</dbReference>
<evidence type="ECO:0000313" key="2">
    <source>
        <dbReference type="EMBL" id="KAK1691483.1"/>
    </source>
</evidence>
<name>A0AAJ0F3F4_9PEZI</name>
<dbReference type="EMBL" id="JAHMHR010000004">
    <property type="protein sequence ID" value="KAK1691483.1"/>
    <property type="molecule type" value="Genomic_DNA"/>
</dbReference>
<evidence type="ECO:0000256" key="1">
    <source>
        <dbReference type="SAM" id="MobiDB-lite"/>
    </source>
</evidence>
<dbReference type="AlphaFoldDB" id="A0AAJ0F3F4"/>
<gene>
    <name evidence="2" type="ORF">BDP55DRAFT_724060</name>
</gene>
<feature type="region of interest" description="Disordered" evidence="1">
    <location>
        <begin position="1"/>
        <end position="22"/>
    </location>
</feature>
<protein>
    <submittedName>
        <fullName evidence="2">Uncharacterized protein</fullName>
    </submittedName>
</protein>
<dbReference type="GeneID" id="85463361"/>
<comment type="caution">
    <text evidence="2">The sequence shown here is derived from an EMBL/GenBank/DDBJ whole genome shotgun (WGS) entry which is preliminary data.</text>
</comment>